<name>A0A0A9EX37_ARUDO</name>
<organism evidence="1">
    <name type="scientific">Arundo donax</name>
    <name type="common">Giant reed</name>
    <name type="synonym">Donax arundinaceus</name>
    <dbReference type="NCBI Taxonomy" id="35708"/>
    <lineage>
        <taxon>Eukaryota</taxon>
        <taxon>Viridiplantae</taxon>
        <taxon>Streptophyta</taxon>
        <taxon>Embryophyta</taxon>
        <taxon>Tracheophyta</taxon>
        <taxon>Spermatophyta</taxon>
        <taxon>Magnoliopsida</taxon>
        <taxon>Liliopsida</taxon>
        <taxon>Poales</taxon>
        <taxon>Poaceae</taxon>
        <taxon>PACMAD clade</taxon>
        <taxon>Arundinoideae</taxon>
        <taxon>Arundineae</taxon>
        <taxon>Arundo</taxon>
    </lineage>
</organism>
<reference evidence="1" key="2">
    <citation type="journal article" date="2015" name="Data Brief">
        <title>Shoot transcriptome of the giant reed, Arundo donax.</title>
        <authorList>
            <person name="Barrero R.A."/>
            <person name="Guerrero F.D."/>
            <person name="Moolhuijzen P."/>
            <person name="Goolsby J.A."/>
            <person name="Tidwell J."/>
            <person name="Bellgard S.E."/>
            <person name="Bellgard M.I."/>
        </authorList>
    </citation>
    <scope>NUCLEOTIDE SEQUENCE</scope>
    <source>
        <tissue evidence="1">Shoot tissue taken approximately 20 cm above the soil surface</tissue>
    </source>
</reference>
<proteinExistence type="predicted"/>
<accession>A0A0A9EX37</accession>
<protein>
    <submittedName>
        <fullName evidence="1">Uncharacterized protein</fullName>
    </submittedName>
</protein>
<evidence type="ECO:0000313" key="1">
    <source>
        <dbReference type="EMBL" id="JAE05345.1"/>
    </source>
</evidence>
<sequence length="10" mass="1103">MPVNCLAIRS</sequence>
<reference evidence="1" key="1">
    <citation type="submission" date="2014-09" db="EMBL/GenBank/DDBJ databases">
        <authorList>
            <person name="Magalhaes I.L.F."/>
            <person name="Oliveira U."/>
            <person name="Santos F.R."/>
            <person name="Vidigal T.H.D.A."/>
            <person name="Brescovit A.D."/>
            <person name="Santos A.J."/>
        </authorList>
    </citation>
    <scope>NUCLEOTIDE SEQUENCE</scope>
    <source>
        <tissue evidence="1">Shoot tissue taken approximately 20 cm above the soil surface</tissue>
    </source>
</reference>
<dbReference type="EMBL" id="GBRH01192551">
    <property type="protein sequence ID" value="JAE05345.1"/>
    <property type="molecule type" value="Transcribed_RNA"/>
</dbReference>